<name>A0ABP8QK91_9GAMM</name>
<comment type="caution">
    <text evidence="2">The sequence shown here is derived from an EMBL/GenBank/DDBJ whole genome shotgun (WGS) entry which is preliminary data.</text>
</comment>
<feature type="signal peptide" evidence="1">
    <location>
        <begin position="1"/>
        <end position="20"/>
    </location>
</feature>
<proteinExistence type="predicted"/>
<accession>A0ABP8QK91</accession>
<dbReference type="RefSeq" id="WP_345014719.1">
    <property type="nucleotide sequence ID" value="NZ_BAABFC010000028.1"/>
</dbReference>
<organism evidence="2 3">
    <name type="scientific">Pseudaeromonas paramecii</name>
    <dbReference type="NCBI Taxonomy" id="2138166"/>
    <lineage>
        <taxon>Bacteria</taxon>
        <taxon>Pseudomonadati</taxon>
        <taxon>Pseudomonadota</taxon>
        <taxon>Gammaproteobacteria</taxon>
        <taxon>Aeromonadales</taxon>
        <taxon>Aeromonadaceae</taxon>
        <taxon>Pseudaeromonas</taxon>
    </lineage>
</organism>
<keyword evidence="3" id="KW-1185">Reference proteome</keyword>
<sequence length="223" mass="24515">MKHAWLLGLLGLTATTLAQGAEDALAKQLTQMRTAANGALDTWVYTVGDIDVTAWMDSQPVIIKVPILDENRQHVGDSDYFFKQGRLFAVTMPYGRYQFDEQGNLLEWLDETGQMSELPGSPAWAARQQWLQKRAAQLAAAFVPGEAVTGALDETRLSQLCLSRFQALSGASMATLAQHQTELPAKPRLTGQLAVGDKQYSLDCEVNGAQQVSRLTYRVKAVE</sequence>
<evidence type="ECO:0000313" key="3">
    <source>
        <dbReference type="Proteomes" id="UP001501321"/>
    </source>
</evidence>
<protein>
    <submittedName>
        <fullName evidence="2">Uncharacterized protein</fullName>
    </submittedName>
</protein>
<keyword evidence="1" id="KW-0732">Signal</keyword>
<feature type="chain" id="PRO_5045827262" evidence="1">
    <location>
        <begin position="21"/>
        <end position="223"/>
    </location>
</feature>
<evidence type="ECO:0000313" key="2">
    <source>
        <dbReference type="EMBL" id="GAA4503861.1"/>
    </source>
</evidence>
<reference evidence="3" key="1">
    <citation type="journal article" date="2019" name="Int. J. Syst. Evol. Microbiol.">
        <title>The Global Catalogue of Microorganisms (GCM) 10K type strain sequencing project: providing services to taxonomists for standard genome sequencing and annotation.</title>
        <authorList>
            <consortium name="The Broad Institute Genomics Platform"/>
            <consortium name="The Broad Institute Genome Sequencing Center for Infectious Disease"/>
            <person name="Wu L."/>
            <person name="Ma J."/>
        </authorList>
    </citation>
    <scope>NUCLEOTIDE SEQUENCE [LARGE SCALE GENOMIC DNA]</scope>
    <source>
        <strain evidence="3">JCM 32226</strain>
    </source>
</reference>
<dbReference type="EMBL" id="BAABFC010000028">
    <property type="protein sequence ID" value="GAA4503861.1"/>
    <property type="molecule type" value="Genomic_DNA"/>
</dbReference>
<dbReference type="Proteomes" id="UP001501321">
    <property type="component" value="Unassembled WGS sequence"/>
</dbReference>
<evidence type="ECO:0000256" key="1">
    <source>
        <dbReference type="SAM" id="SignalP"/>
    </source>
</evidence>
<gene>
    <name evidence="2" type="ORF">GCM10023095_30750</name>
</gene>